<feature type="transmembrane region" description="Helical" evidence="1">
    <location>
        <begin position="103"/>
        <end position="121"/>
    </location>
</feature>
<keyword evidence="1" id="KW-0472">Membrane</keyword>
<keyword evidence="3" id="KW-1185">Reference proteome</keyword>
<sequence>MDRREQRHYSLPVELLITAASLTLLVCTGMIPVLPSQFSHISHAAYIIPPLLFLPACLMWVLLEAWQGWTAFLVSIRSYIVNIALLMWALVMIPFVVAVMVGVLPFAAAFAIIAMVVVGTWRKLTGRRQLFSERPQWRDDVDLVREREPVFDPPVEDFPLPPGVMMF</sequence>
<keyword evidence="1" id="KW-1133">Transmembrane helix</keyword>
<evidence type="ECO:0000256" key="1">
    <source>
        <dbReference type="SAM" id="Phobius"/>
    </source>
</evidence>
<feature type="transmembrane region" description="Helical" evidence="1">
    <location>
        <begin position="46"/>
        <end position="66"/>
    </location>
</feature>
<dbReference type="Proteomes" id="UP000295083">
    <property type="component" value="Unassembled WGS sequence"/>
</dbReference>
<comment type="caution">
    <text evidence="2">The sequence shown here is derived from an EMBL/GenBank/DDBJ whole genome shotgun (WGS) entry which is preliminary data.</text>
</comment>
<protein>
    <submittedName>
        <fullName evidence="2">Uncharacterized protein</fullName>
    </submittedName>
</protein>
<reference evidence="2 3" key="1">
    <citation type="submission" date="2018-11" db="EMBL/GenBank/DDBJ databases">
        <title>Genome sequence and assembly of Colletotrichum spinosum.</title>
        <authorList>
            <person name="Gan P."/>
            <person name="Shirasu K."/>
        </authorList>
    </citation>
    <scope>NUCLEOTIDE SEQUENCE [LARGE SCALE GENOMIC DNA]</scope>
    <source>
        <strain evidence="2 3">CBS 515.97</strain>
    </source>
</reference>
<dbReference type="AlphaFoldDB" id="A0A4R8PY67"/>
<evidence type="ECO:0000313" key="2">
    <source>
        <dbReference type="EMBL" id="TDZ27675.1"/>
    </source>
</evidence>
<feature type="transmembrane region" description="Helical" evidence="1">
    <location>
        <begin position="12"/>
        <end position="34"/>
    </location>
</feature>
<accession>A0A4R8PY67</accession>
<evidence type="ECO:0000313" key="3">
    <source>
        <dbReference type="Proteomes" id="UP000295083"/>
    </source>
</evidence>
<keyword evidence="1" id="KW-0812">Transmembrane</keyword>
<proteinExistence type="predicted"/>
<dbReference type="EMBL" id="QAPG01001807">
    <property type="protein sequence ID" value="TDZ27675.1"/>
    <property type="molecule type" value="Genomic_DNA"/>
</dbReference>
<organism evidence="2 3">
    <name type="scientific">Colletotrichum spinosum</name>
    <dbReference type="NCBI Taxonomy" id="1347390"/>
    <lineage>
        <taxon>Eukaryota</taxon>
        <taxon>Fungi</taxon>
        <taxon>Dikarya</taxon>
        <taxon>Ascomycota</taxon>
        <taxon>Pezizomycotina</taxon>
        <taxon>Sordariomycetes</taxon>
        <taxon>Hypocreomycetidae</taxon>
        <taxon>Glomerellales</taxon>
        <taxon>Glomerellaceae</taxon>
        <taxon>Colletotrichum</taxon>
        <taxon>Colletotrichum orbiculare species complex</taxon>
    </lineage>
</organism>
<feature type="transmembrane region" description="Helical" evidence="1">
    <location>
        <begin position="78"/>
        <end position="97"/>
    </location>
</feature>
<gene>
    <name evidence="2" type="ORF">C8035_v009455</name>
</gene>
<name>A0A4R8PY67_9PEZI</name>